<evidence type="ECO:0000313" key="14">
    <source>
        <dbReference type="EMBL" id="EME45860.1"/>
    </source>
</evidence>
<keyword evidence="2 11" id="KW-0808">Transferase</keyword>
<feature type="transmembrane region" description="Helical" evidence="11">
    <location>
        <begin position="56"/>
        <end position="78"/>
    </location>
</feature>
<protein>
    <recommendedName>
        <fullName evidence="11">Palmitoyltransferase</fullName>
        <ecNumber evidence="11">2.3.1.225</ecNumber>
    </recommendedName>
</protein>
<evidence type="ECO:0000256" key="6">
    <source>
        <dbReference type="ARBA" id="ARBA00023139"/>
    </source>
</evidence>
<dbReference type="AlphaFoldDB" id="N1PU30"/>
<feature type="transmembrane region" description="Helical" evidence="11">
    <location>
        <begin position="174"/>
        <end position="194"/>
    </location>
</feature>
<feature type="transmembrane region" description="Helical" evidence="11">
    <location>
        <begin position="12"/>
        <end position="36"/>
    </location>
</feature>
<dbReference type="OrthoDB" id="331948at2759"/>
<keyword evidence="5 11" id="KW-0472">Membrane</keyword>
<dbReference type="GO" id="GO:0005794">
    <property type="term" value="C:Golgi apparatus"/>
    <property type="evidence" value="ECO:0007669"/>
    <property type="project" value="TreeGrafter"/>
</dbReference>
<sequence length="467" mass="53534">MSPRNRGSIYVARFIPALLVLIVGYVSWVIVGPLSIDYLINPPKDSDGNLVRPRRVAVGLAIIIVYFVLLLPVAATWLRLLVTVLKDPGYIPQGPEQERRASEPHPSINDFWQRDVFVCDPNGSPIWCAHCRNWKPDRTHHSQDVGRCTRKMDHFCPWVGGVVGERALKFFIQFLVYTMILTCYLTTVLAYWVARRKGNVHWYVALGLAGFFLLFTLGMVMNSLNFVFKNVTTIENVSRRMYLAVVLPPEKQIDPTMPPPPTKDDDSDRPTTSELDHPAHLNYFSRQSRSGIQAHSPDPVPPKKSKIWKGTITYPLHLPVDRPPLPAPQPRTFAILHTPPGLNPWDMGSSYINFKQVFGERLHDWIFPLKHSPCCDHTLHISEFPLGPEFELLLMDAGLVQREKPHKKDRRPSSSHNGKRKRRLDVGWKDGERPDGWVSEKEARRIRNEWRRRANQGQLGQHPPEVH</sequence>
<dbReference type="GO" id="GO:0006612">
    <property type="term" value="P:protein targeting to membrane"/>
    <property type="evidence" value="ECO:0007669"/>
    <property type="project" value="TreeGrafter"/>
</dbReference>
<reference evidence="15" key="1">
    <citation type="journal article" date="2012" name="PLoS Genet.">
        <title>The genomes of the fungal plant pathogens Cladosporium fulvum and Dothistroma septosporum reveal adaptation to different hosts and lifestyles but also signatures of common ancestry.</title>
        <authorList>
            <person name="de Wit P.J.G.M."/>
            <person name="van der Burgt A."/>
            <person name="Oekmen B."/>
            <person name="Stergiopoulos I."/>
            <person name="Abd-Elsalam K.A."/>
            <person name="Aerts A.L."/>
            <person name="Bahkali A.H."/>
            <person name="Beenen H.G."/>
            <person name="Chettri P."/>
            <person name="Cox M.P."/>
            <person name="Datema E."/>
            <person name="de Vries R.P."/>
            <person name="Dhillon B."/>
            <person name="Ganley A.R."/>
            <person name="Griffiths S.A."/>
            <person name="Guo Y."/>
            <person name="Hamelin R.C."/>
            <person name="Henrissat B."/>
            <person name="Kabir M.S."/>
            <person name="Jashni M.K."/>
            <person name="Kema G."/>
            <person name="Klaubauf S."/>
            <person name="Lapidus A."/>
            <person name="Levasseur A."/>
            <person name="Lindquist E."/>
            <person name="Mehrabi R."/>
            <person name="Ohm R.A."/>
            <person name="Owen T.J."/>
            <person name="Salamov A."/>
            <person name="Schwelm A."/>
            <person name="Schijlen E."/>
            <person name="Sun H."/>
            <person name="van den Burg H.A."/>
            <person name="van Ham R.C.H.J."/>
            <person name="Zhang S."/>
            <person name="Goodwin S.B."/>
            <person name="Grigoriev I.V."/>
            <person name="Collemare J."/>
            <person name="Bradshaw R.E."/>
        </authorList>
    </citation>
    <scope>NUCLEOTIDE SEQUENCE [LARGE SCALE GENOMIC DNA]</scope>
    <source>
        <strain evidence="15">NZE10 / CBS 128990</strain>
    </source>
</reference>
<comment type="domain">
    <text evidence="11">The DHHC domain is required for palmitoyltransferase activity.</text>
</comment>
<evidence type="ECO:0000256" key="9">
    <source>
        <dbReference type="ARBA" id="ARBA00038298"/>
    </source>
</evidence>
<proteinExistence type="inferred from homology"/>
<feature type="region of interest" description="Disordered" evidence="12">
    <location>
        <begin position="251"/>
        <end position="276"/>
    </location>
</feature>
<dbReference type="EMBL" id="KB446538">
    <property type="protein sequence ID" value="EME45860.1"/>
    <property type="molecule type" value="Genomic_DNA"/>
</dbReference>
<evidence type="ECO:0000259" key="13">
    <source>
        <dbReference type="Pfam" id="PF01529"/>
    </source>
</evidence>
<dbReference type="Pfam" id="PF01529">
    <property type="entry name" value="DHHC"/>
    <property type="match status" value="1"/>
</dbReference>
<evidence type="ECO:0000256" key="1">
    <source>
        <dbReference type="ARBA" id="ARBA00004141"/>
    </source>
</evidence>
<dbReference type="OMA" id="SFYTKDV"/>
<dbReference type="GO" id="GO:0016020">
    <property type="term" value="C:membrane"/>
    <property type="evidence" value="ECO:0007669"/>
    <property type="project" value="UniProtKB-SubCell"/>
</dbReference>
<evidence type="ECO:0000256" key="11">
    <source>
        <dbReference type="RuleBase" id="RU079119"/>
    </source>
</evidence>
<accession>N1PU30</accession>
<keyword evidence="8 11" id="KW-0012">Acyltransferase</keyword>
<comment type="similarity">
    <text evidence="9">Belongs to the DHHC palmitoyltransferase family. PFA5 subfamily.</text>
</comment>
<feature type="compositionally biased region" description="Basic and acidic residues" evidence="12">
    <location>
        <begin position="424"/>
        <end position="441"/>
    </location>
</feature>
<evidence type="ECO:0000256" key="7">
    <source>
        <dbReference type="ARBA" id="ARBA00023288"/>
    </source>
</evidence>
<comment type="subcellular location">
    <subcellularLocation>
        <location evidence="1">Membrane</location>
        <topology evidence="1">Multi-pass membrane protein</topology>
    </subcellularLocation>
</comment>
<dbReference type="PANTHER" id="PTHR22883:SF23">
    <property type="entry name" value="PALMITOYLTRANSFERASE ZDHHC6"/>
    <property type="match status" value="1"/>
</dbReference>
<evidence type="ECO:0000256" key="10">
    <source>
        <dbReference type="ARBA" id="ARBA00048048"/>
    </source>
</evidence>
<feature type="region of interest" description="Disordered" evidence="12">
    <location>
        <begin position="402"/>
        <end position="441"/>
    </location>
</feature>
<evidence type="ECO:0000256" key="2">
    <source>
        <dbReference type="ARBA" id="ARBA00022679"/>
    </source>
</evidence>
<keyword evidence="15" id="KW-1185">Reference proteome</keyword>
<keyword evidence="3 11" id="KW-0812">Transmembrane</keyword>
<name>N1PU30_DOTSN</name>
<reference evidence="14 15" key="2">
    <citation type="journal article" date="2012" name="PLoS Pathog.">
        <title>Diverse lifestyles and strategies of plant pathogenesis encoded in the genomes of eighteen Dothideomycetes fungi.</title>
        <authorList>
            <person name="Ohm R.A."/>
            <person name="Feau N."/>
            <person name="Henrissat B."/>
            <person name="Schoch C.L."/>
            <person name="Horwitz B.A."/>
            <person name="Barry K.W."/>
            <person name="Condon B.J."/>
            <person name="Copeland A.C."/>
            <person name="Dhillon B."/>
            <person name="Glaser F."/>
            <person name="Hesse C.N."/>
            <person name="Kosti I."/>
            <person name="LaButti K."/>
            <person name="Lindquist E.A."/>
            <person name="Lucas S."/>
            <person name="Salamov A.A."/>
            <person name="Bradshaw R.E."/>
            <person name="Ciuffetti L."/>
            <person name="Hamelin R.C."/>
            <person name="Kema G.H.J."/>
            <person name="Lawrence C."/>
            <person name="Scott J.A."/>
            <person name="Spatafora J.W."/>
            <person name="Turgeon B.G."/>
            <person name="de Wit P.J.G.M."/>
            <person name="Zhong S."/>
            <person name="Goodwin S.B."/>
            <person name="Grigoriev I.V."/>
        </authorList>
    </citation>
    <scope>NUCLEOTIDE SEQUENCE [LARGE SCALE GENOMIC DNA]</scope>
    <source>
        <strain evidence="15">NZE10 / CBS 128990</strain>
    </source>
</reference>
<feature type="compositionally biased region" description="Basic and acidic residues" evidence="12">
    <location>
        <begin position="262"/>
        <end position="276"/>
    </location>
</feature>
<dbReference type="InterPro" id="IPR039859">
    <property type="entry name" value="PFA4/ZDH16/20/ERF2-like"/>
</dbReference>
<dbReference type="eggNOG" id="KOG1315">
    <property type="taxonomic scope" value="Eukaryota"/>
</dbReference>
<evidence type="ECO:0000256" key="8">
    <source>
        <dbReference type="ARBA" id="ARBA00023315"/>
    </source>
</evidence>
<dbReference type="GO" id="GO:0019706">
    <property type="term" value="F:protein-cysteine S-palmitoyltransferase activity"/>
    <property type="evidence" value="ECO:0007669"/>
    <property type="project" value="UniProtKB-EC"/>
</dbReference>
<evidence type="ECO:0000256" key="3">
    <source>
        <dbReference type="ARBA" id="ARBA00022692"/>
    </source>
</evidence>
<dbReference type="PROSITE" id="PS50216">
    <property type="entry name" value="DHHC"/>
    <property type="match status" value="1"/>
</dbReference>
<evidence type="ECO:0000313" key="15">
    <source>
        <dbReference type="Proteomes" id="UP000016933"/>
    </source>
</evidence>
<keyword evidence="4 11" id="KW-1133">Transmembrane helix</keyword>
<dbReference type="Proteomes" id="UP000016933">
    <property type="component" value="Unassembled WGS sequence"/>
</dbReference>
<comment type="catalytic activity">
    <reaction evidence="10 11">
        <text>L-cysteinyl-[protein] + hexadecanoyl-CoA = S-hexadecanoyl-L-cysteinyl-[protein] + CoA</text>
        <dbReference type="Rhea" id="RHEA:36683"/>
        <dbReference type="Rhea" id="RHEA-COMP:10131"/>
        <dbReference type="Rhea" id="RHEA-COMP:11032"/>
        <dbReference type="ChEBI" id="CHEBI:29950"/>
        <dbReference type="ChEBI" id="CHEBI:57287"/>
        <dbReference type="ChEBI" id="CHEBI:57379"/>
        <dbReference type="ChEBI" id="CHEBI:74151"/>
        <dbReference type="EC" id="2.3.1.225"/>
    </reaction>
</comment>
<evidence type="ECO:0000256" key="12">
    <source>
        <dbReference type="SAM" id="MobiDB-lite"/>
    </source>
</evidence>
<dbReference type="STRING" id="675120.N1PU30"/>
<keyword evidence="7" id="KW-0449">Lipoprotein</keyword>
<dbReference type="HOGENOM" id="CLU_034009_0_0_1"/>
<dbReference type="EC" id="2.3.1.225" evidence="11"/>
<evidence type="ECO:0000256" key="5">
    <source>
        <dbReference type="ARBA" id="ARBA00023136"/>
    </source>
</evidence>
<dbReference type="GO" id="GO:0005783">
    <property type="term" value="C:endoplasmic reticulum"/>
    <property type="evidence" value="ECO:0007669"/>
    <property type="project" value="TreeGrafter"/>
</dbReference>
<organism evidence="14 15">
    <name type="scientific">Dothistroma septosporum (strain NZE10 / CBS 128990)</name>
    <name type="common">Red band needle blight fungus</name>
    <name type="synonym">Mycosphaerella pini</name>
    <dbReference type="NCBI Taxonomy" id="675120"/>
    <lineage>
        <taxon>Eukaryota</taxon>
        <taxon>Fungi</taxon>
        <taxon>Dikarya</taxon>
        <taxon>Ascomycota</taxon>
        <taxon>Pezizomycotina</taxon>
        <taxon>Dothideomycetes</taxon>
        <taxon>Dothideomycetidae</taxon>
        <taxon>Mycosphaerellales</taxon>
        <taxon>Mycosphaerellaceae</taxon>
        <taxon>Dothistroma</taxon>
    </lineage>
</organism>
<feature type="domain" description="Palmitoyltransferase DHHC" evidence="13">
    <location>
        <begin position="126"/>
        <end position="238"/>
    </location>
</feature>
<gene>
    <name evidence="14" type="ORF">DOTSEDRAFT_71528</name>
</gene>
<keyword evidence="6" id="KW-0564">Palmitate</keyword>
<feature type="transmembrane region" description="Helical" evidence="11">
    <location>
        <begin position="200"/>
        <end position="220"/>
    </location>
</feature>
<dbReference type="PANTHER" id="PTHR22883">
    <property type="entry name" value="ZINC FINGER DHHC DOMAIN CONTAINING PROTEIN"/>
    <property type="match status" value="1"/>
</dbReference>
<dbReference type="InterPro" id="IPR001594">
    <property type="entry name" value="Palmitoyltrfase_DHHC"/>
</dbReference>
<evidence type="ECO:0000256" key="4">
    <source>
        <dbReference type="ARBA" id="ARBA00022989"/>
    </source>
</evidence>